<keyword evidence="2" id="KW-1185">Reference proteome</keyword>
<gene>
    <name evidence="1" type="ORF">MRB53_015621</name>
</gene>
<evidence type="ECO:0000313" key="1">
    <source>
        <dbReference type="EMBL" id="KAJ8638927.1"/>
    </source>
</evidence>
<dbReference type="EMBL" id="CM056813">
    <property type="protein sequence ID" value="KAJ8638927.1"/>
    <property type="molecule type" value="Genomic_DNA"/>
</dbReference>
<protein>
    <submittedName>
        <fullName evidence="1">Uncharacterized protein</fullName>
    </submittedName>
</protein>
<organism evidence="1 2">
    <name type="scientific">Persea americana</name>
    <name type="common">Avocado</name>
    <dbReference type="NCBI Taxonomy" id="3435"/>
    <lineage>
        <taxon>Eukaryota</taxon>
        <taxon>Viridiplantae</taxon>
        <taxon>Streptophyta</taxon>
        <taxon>Embryophyta</taxon>
        <taxon>Tracheophyta</taxon>
        <taxon>Spermatophyta</taxon>
        <taxon>Magnoliopsida</taxon>
        <taxon>Magnoliidae</taxon>
        <taxon>Laurales</taxon>
        <taxon>Lauraceae</taxon>
        <taxon>Persea</taxon>
    </lineage>
</organism>
<reference evidence="1 2" key="1">
    <citation type="journal article" date="2022" name="Hortic Res">
        <title>A haplotype resolved chromosomal level avocado genome allows analysis of novel avocado genes.</title>
        <authorList>
            <person name="Nath O."/>
            <person name="Fletcher S.J."/>
            <person name="Hayward A."/>
            <person name="Shaw L.M."/>
            <person name="Masouleh A.K."/>
            <person name="Furtado A."/>
            <person name="Henry R.J."/>
            <person name="Mitter N."/>
        </authorList>
    </citation>
    <scope>NUCLEOTIDE SEQUENCE [LARGE SCALE GENOMIC DNA]</scope>
    <source>
        <strain evidence="2">cv. Hass</strain>
    </source>
</reference>
<accession>A0ACC2M135</accession>
<evidence type="ECO:0000313" key="2">
    <source>
        <dbReference type="Proteomes" id="UP001234297"/>
    </source>
</evidence>
<sequence length="105" mass="10966">MGGRRAYDSEGMEGFAMMRTSVEIEEGGGTEGVQCRKRWLVSCAVAAAVWGPKAFSSPSLAAGFSLSRSTSTPLSALSPSSSTNTTTTTTSVSLILLVIGEHGWF</sequence>
<dbReference type="Proteomes" id="UP001234297">
    <property type="component" value="Chromosome 5"/>
</dbReference>
<name>A0ACC2M135_PERAE</name>
<proteinExistence type="predicted"/>
<comment type="caution">
    <text evidence="1">The sequence shown here is derived from an EMBL/GenBank/DDBJ whole genome shotgun (WGS) entry which is preliminary data.</text>
</comment>